<evidence type="ECO:0000313" key="2">
    <source>
        <dbReference type="Proteomes" id="UP000297245"/>
    </source>
</evidence>
<sequence length="158" mass="18739">MIWRCIVPVSLRDPFRLTTVYVHILVWKRRTSGGAFYDHSARYGAFQKENRITLRQNMFPETMPREKMPYEDDSVVEERDTFYDEERRIFDELVGRSFLDLPMIALSNGQTRLARVLKAMMAKPKPECYFSMSLSVRLCGLFLSYFLRVNALSNWPRH</sequence>
<protein>
    <submittedName>
        <fullName evidence="1">Uncharacterized protein</fullName>
    </submittedName>
</protein>
<keyword evidence="2" id="KW-1185">Reference proteome</keyword>
<name>A0A4S8L2S8_DENBC</name>
<dbReference type="OrthoDB" id="10255969at2759"/>
<accession>A0A4S8L2S8</accession>
<dbReference type="Proteomes" id="UP000297245">
    <property type="component" value="Unassembled WGS sequence"/>
</dbReference>
<reference evidence="1 2" key="1">
    <citation type="journal article" date="2019" name="Nat. Ecol. Evol.">
        <title>Megaphylogeny resolves global patterns of mushroom evolution.</title>
        <authorList>
            <person name="Varga T."/>
            <person name="Krizsan K."/>
            <person name="Foldi C."/>
            <person name="Dima B."/>
            <person name="Sanchez-Garcia M."/>
            <person name="Sanchez-Ramirez S."/>
            <person name="Szollosi G.J."/>
            <person name="Szarkandi J.G."/>
            <person name="Papp V."/>
            <person name="Albert L."/>
            <person name="Andreopoulos W."/>
            <person name="Angelini C."/>
            <person name="Antonin V."/>
            <person name="Barry K.W."/>
            <person name="Bougher N.L."/>
            <person name="Buchanan P."/>
            <person name="Buyck B."/>
            <person name="Bense V."/>
            <person name="Catcheside P."/>
            <person name="Chovatia M."/>
            <person name="Cooper J."/>
            <person name="Damon W."/>
            <person name="Desjardin D."/>
            <person name="Finy P."/>
            <person name="Geml J."/>
            <person name="Haridas S."/>
            <person name="Hughes K."/>
            <person name="Justo A."/>
            <person name="Karasinski D."/>
            <person name="Kautmanova I."/>
            <person name="Kiss B."/>
            <person name="Kocsube S."/>
            <person name="Kotiranta H."/>
            <person name="LaButti K.M."/>
            <person name="Lechner B.E."/>
            <person name="Liimatainen K."/>
            <person name="Lipzen A."/>
            <person name="Lukacs Z."/>
            <person name="Mihaltcheva S."/>
            <person name="Morgado L.N."/>
            <person name="Niskanen T."/>
            <person name="Noordeloos M.E."/>
            <person name="Ohm R.A."/>
            <person name="Ortiz-Santana B."/>
            <person name="Ovrebo C."/>
            <person name="Racz N."/>
            <person name="Riley R."/>
            <person name="Savchenko A."/>
            <person name="Shiryaev A."/>
            <person name="Soop K."/>
            <person name="Spirin V."/>
            <person name="Szebenyi C."/>
            <person name="Tomsovsky M."/>
            <person name="Tulloss R.E."/>
            <person name="Uehling J."/>
            <person name="Grigoriev I.V."/>
            <person name="Vagvolgyi C."/>
            <person name="Papp T."/>
            <person name="Martin F.M."/>
            <person name="Miettinen O."/>
            <person name="Hibbett D.S."/>
            <person name="Nagy L.G."/>
        </authorList>
    </citation>
    <scope>NUCLEOTIDE SEQUENCE [LARGE SCALE GENOMIC DNA]</scope>
    <source>
        <strain evidence="1 2">CBS 962.96</strain>
    </source>
</reference>
<organism evidence="1 2">
    <name type="scientific">Dendrothele bispora (strain CBS 962.96)</name>
    <dbReference type="NCBI Taxonomy" id="1314807"/>
    <lineage>
        <taxon>Eukaryota</taxon>
        <taxon>Fungi</taxon>
        <taxon>Dikarya</taxon>
        <taxon>Basidiomycota</taxon>
        <taxon>Agaricomycotina</taxon>
        <taxon>Agaricomycetes</taxon>
        <taxon>Agaricomycetidae</taxon>
        <taxon>Agaricales</taxon>
        <taxon>Agaricales incertae sedis</taxon>
        <taxon>Dendrothele</taxon>
    </lineage>
</organism>
<dbReference type="AlphaFoldDB" id="A0A4S8L2S8"/>
<dbReference type="EMBL" id="ML179742">
    <property type="protein sequence ID" value="THU82288.1"/>
    <property type="molecule type" value="Genomic_DNA"/>
</dbReference>
<proteinExistence type="predicted"/>
<evidence type="ECO:0000313" key="1">
    <source>
        <dbReference type="EMBL" id="THU82288.1"/>
    </source>
</evidence>
<gene>
    <name evidence="1" type="ORF">K435DRAFT_457437</name>
</gene>